<dbReference type="CDD" id="cd08939">
    <property type="entry name" value="KDSR-like_SDR_c"/>
    <property type="match status" value="1"/>
</dbReference>
<evidence type="ECO:0000256" key="8">
    <source>
        <dbReference type="ARBA" id="ARBA00023002"/>
    </source>
</evidence>
<keyword evidence="16" id="KW-1133">Transmembrane helix</keyword>
<evidence type="ECO:0000256" key="15">
    <source>
        <dbReference type="ARBA" id="ARBA00048930"/>
    </source>
</evidence>
<dbReference type="Pfam" id="PF00106">
    <property type="entry name" value="adh_short"/>
    <property type="match status" value="1"/>
</dbReference>
<keyword evidence="5" id="KW-0256">Endoplasmic reticulum</keyword>
<proteinExistence type="inferred from homology"/>
<accession>A0A2V1AQ81</accession>
<organism evidence="17 18">
    <name type="scientific">Candidozyma haemuli</name>
    <dbReference type="NCBI Taxonomy" id="45357"/>
    <lineage>
        <taxon>Eukaryota</taxon>
        <taxon>Fungi</taxon>
        <taxon>Dikarya</taxon>
        <taxon>Ascomycota</taxon>
        <taxon>Saccharomycotina</taxon>
        <taxon>Pichiomycetes</taxon>
        <taxon>Metschnikowiaceae</taxon>
        <taxon>Candidozyma</taxon>
    </lineage>
</organism>
<evidence type="ECO:0000313" key="18">
    <source>
        <dbReference type="Proteomes" id="UP000244309"/>
    </source>
</evidence>
<comment type="pathway">
    <text evidence="3">Sphingolipid metabolism.</text>
</comment>
<gene>
    <name evidence="17" type="ORF">CXQ85_001417</name>
</gene>
<evidence type="ECO:0000256" key="4">
    <source>
        <dbReference type="ARBA" id="ARBA00006484"/>
    </source>
</evidence>
<dbReference type="GO" id="GO:0006666">
    <property type="term" value="P:3-keto-sphinganine metabolic process"/>
    <property type="evidence" value="ECO:0007669"/>
    <property type="project" value="InterPro"/>
</dbReference>
<dbReference type="RefSeq" id="XP_025340061.1">
    <property type="nucleotide sequence ID" value="XM_025485130.1"/>
</dbReference>
<evidence type="ECO:0000256" key="12">
    <source>
        <dbReference type="ARBA" id="ARBA00029797"/>
    </source>
</evidence>
<comment type="caution">
    <text evidence="17">The sequence shown here is derived from an EMBL/GenBank/DDBJ whole genome shotgun (WGS) entry which is preliminary data.</text>
</comment>
<dbReference type="GO" id="GO:0047560">
    <property type="term" value="F:3-dehydrosphinganine reductase activity"/>
    <property type="evidence" value="ECO:0007669"/>
    <property type="project" value="UniProtKB-EC"/>
</dbReference>
<dbReference type="OrthoDB" id="10267115at2759"/>
<keyword evidence="16" id="KW-0472">Membrane</keyword>
<evidence type="ECO:0000313" key="17">
    <source>
        <dbReference type="EMBL" id="PVH19121.1"/>
    </source>
</evidence>
<dbReference type="EMBL" id="PKFO01000001">
    <property type="protein sequence ID" value="PVH19121.1"/>
    <property type="molecule type" value="Genomic_DNA"/>
</dbReference>
<evidence type="ECO:0000256" key="5">
    <source>
        <dbReference type="ARBA" id="ARBA00022824"/>
    </source>
</evidence>
<keyword evidence="6" id="KW-0521">NADP</keyword>
<dbReference type="VEuPathDB" id="FungiDB:CXQ85_001417"/>
<keyword evidence="16" id="KW-0812">Transmembrane</keyword>
<dbReference type="EC" id="1.1.1.102" evidence="10"/>
<keyword evidence="9" id="KW-0443">Lipid metabolism</keyword>
<evidence type="ECO:0000256" key="6">
    <source>
        <dbReference type="ARBA" id="ARBA00022857"/>
    </source>
</evidence>
<evidence type="ECO:0000256" key="16">
    <source>
        <dbReference type="SAM" id="Phobius"/>
    </source>
</evidence>
<keyword evidence="7" id="KW-0746">Sphingolipid metabolism</keyword>
<protein>
    <recommendedName>
        <fullName evidence="11">3-ketodihydrosphingosine reductase TSC10</fullName>
        <ecNumber evidence="10">1.1.1.102</ecNumber>
    </recommendedName>
    <alternativeName>
        <fullName evidence="13">3-dehydrosphinganine reductase</fullName>
    </alternativeName>
    <alternativeName>
        <fullName evidence="12">KDS reductase</fullName>
    </alternativeName>
</protein>
<dbReference type="STRING" id="45357.A0A2V1AQ81"/>
<evidence type="ECO:0000256" key="13">
    <source>
        <dbReference type="ARBA" id="ARBA00032891"/>
    </source>
</evidence>
<dbReference type="GO" id="GO:0005789">
    <property type="term" value="C:endoplasmic reticulum membrane"/>
    <property type="evidence" value="ECO:0007669"/>
    <property type="project" value="TreeGrafter"/>
</dbReference>
<dbReference type="UniPathway" id="UPA00222"/>
<evidence type="ECO:0000256" key="10">
    <source>
        <dbReference type="ARBA" id="ARBA00026112"/>
    </source>
</evidence>
<comment type="subcellular location">
    <subcellularLocation>
        <location evidence="1">Endoplasmic reticulum</location>
    </subcellularLocation>
</comment>
<comment type="catalytic activity">
    <reaction evidence="15">
        <text>sphinganine + NADP(+) = 3-oxosphinganine + NADPH + H(+)</text>
        <dbReference type="Rhea" id="RHEA:22640"/>
        <dbReference type="ChEBI" id="CHEBI:15378"/>
        <dbReference type="ChEBI" id="CHEBI:57783"/>
        <dbReference type="ChEBI" id="CHEBI:57817"/>
        <dbReference type="ChEBI" id="CHEBI:58299"/>
        <dbReference type="ChEBI" id="CHEBI:58349"/>
        <dbReference type="EC" id="1.1.1.102"/>
    </reaction>
    <physiologicalReaction direction="right-to-left" evidence="15">
        <dbReference type="Rhea" id="RHEA:22642"/>
    </physiologicalReaction>
</comment>
<name>A0A2V1AQ81_9ASCO</name>
<dbReference type="InterPro" id="IPR036291">
    <property type="entry name" value="NAD(P)-bd_dom_sf"/>
</dbReference>
<evidence type="ECO:0000256" key="3">
    <source>
        <dbReference type="ARBA" id="ARBA00004991"/>
    </source>
</evidence>
<dbReference type="InterPro" id="IPR002347">
    <property type="entry name" value="SDR_fam"/>
</dbReference>
<reference evidence="17 18" key="1">
    <citation type="submission" date="2017-12" db="EMBL/GenBank/DDBJ databases">
        <title>Genome Sequence of a Multidrug-Resistant Candida haemulonii Isolate from a Patient with Chronic Leg Ulcers in Israel.</title>
        <authorList>
            <person name="Chow N.A."/>
            <person name="Gade L."/>
            <person name="Batra D."/>
            <person name="Rowe L.A."/>
            <person name="Ben-Ami R."/>
            <person name="Loparev V.N."/>
            <person name="Litvintseva A.P."/>
        </authorList>
    </citation>
    <scope>NUCLEOTIDE SEQUENCE [LARGE SCALE GENOMIC DNA]</scope>
    <source>
        <strain evidence="17 18">B11899</strain>
    </source>
</reference>
<comment type="similarity">
    <text evidence="4">Belongs to the short-chain dehydrogenases/reductases (SDR) family.</text>
</comment>
<evidence type="ECO:0000256" key="11">
    <source>
        <dbReference type="ARBA" id="ARBA00026241"/>
    </source>
</evidence>
<evidence type="ECO:0000256" key="9">
    <source>
        <dbReference type="ARBA" id="ARBA00023098"/>
    </source>
</evidence>
<feature type="transmembrane region" description="Helical" evidence="16">
    <location>
        <begin position="272"/>
        <end position="294"/>
    </location>
</feature>
<dbReference type="GeneID" id="37006748"/>
<dbReference type="PANTHER" id="PTHR43550:SF3">
    <property type="entry name" value="3-KETODIHYDROSPHINGOSINE REDUCTASE"/>
    <property type="match status" value="1"/>
</dbReference>
<evidence type="ECO:0000256" key="2">
    <source>
        <dbReference type="ARBA" id="ARBA00004760"/>
    </source>
</evidence>
<dbReference type="InterPro" id="IPR045022">
    <property type="entry name" value="KDSR-like"/>
</dbReference>
<sequence length="325" mass="36071">MWWSKSHFKPAGKLALIIGASQGLGADIAFRLYEQGCSVILVARTEAKLEKQVERIVNNGDKSSEHGLAPTCEYLACDAANYDATAELWKVLVQEKNVDPDYIFCCAGSSVPKLFEDLTGRDIALGMDVNYFSAVNVIHCGIKATAGKKKPRHIILFSSTVASYPFIGYIQYGPTKAAISTFSMILRQELRHKDYRVSCVFPGSFSSEGYEEEERTKPKITKQIEGASPAIPSMDCCDFILDKLAKGYDAIYTDMIGWLLGCMVLCVQPRCWSVLQVIVALFLSAFAPLINWFVNQDVKKFFQAQEQTEPEPIASDDHTSEALSK</sequence>
<dbReference type="Gene3D" id="3.40.50.720">
    <property type="entry name" value="NAD(P)-binding Rossmann-like Domain"/>
    <property type="match status" value="1"/>
</dbReference>
<dbReference type="PANTHER" id="PTHR43550">
    <property type="entry name" value="3-KETODIHYDROSPHINGOSINE REDUCTASE"/>
    <property type="match status" value="1"/>
</dbReference>
<dbReference type="Proteomes" id="UP000244309">
    <property type="component" value="Unassembled WGS sequence"/>
</dbReference>
<keyword evidence="18" id="KW-1185">Reference proteome</keyword>
<dbReference type="AlphaFoldDB" id="A0A2V1AQ81"/>
<comment type="pathway">
    <text evidence="2">Lipid metabolism; sphingolipid metabolism.</text>
</comment>
<evidence type="ECO:0000256" key="14">
    <source>
        <dbReference type="ARBA" id="ARBA00044737"/>
    </source>
</evidence>
<dbReference type="PRINTS" id="PR00081">
    <property type="entry name" value="GDHRDH"/>
</dbReference>
<evidence type="ECO:0000256" key="1">
    <source>
        <dbReference type="ARBA" id="ARBA00004240"/>
    </source>
</evidence>
<comment type="function">
    <text evidence="14">Catalyzes the reduction of 3'-oxosphinganine (3-ketodihydrosphingosine/KDS) to sphinganine (dihydrosphingosine/DHS), the second step of de novo sphingolipid biosynthesis.</text>
</comment>
<dbReference type="GO" id="GO:0030148">
    <property type="term" value="P:sphingolipid biosynthetic process"/>
    <property type="evidence" value="ECO:0007669"/>
    <property type="project" value="InterPro"/>
</dbReference>
<dbReference type="SUPFAM" id="SSF51735">
    <property type="entry name" value="NAD(P)-binding Rossmann-fold domains"/>
    <property type="match status" value="1"/>
</dbReference>
<keyword evidence="8" id="KW-0560">Oxidoreductase</keyword>
<evidence type="ECO:0000256" key="7">
    <source>
        <dbReference type="ARBA" id="ARBA00022919"/>
    </source>
</evidence>